<evidence type="ECO:0000313" key="2">
    <source>
        <dbReference type="Proteomes" id="UP000288216"/>
    </source>
</evidence>
<name>A0A401PBH9_SCYTO</name>
<accession>A0A401PBH9</accession>
<gene>
    <name evidence="1" type="ORF">scyTo_0001294</name>
</gene>
<proteinExistence type="predicted"/>
<organism evidence="1 2">
    <name type="scientific">Scyliorhinus torazame</name>
    <name type="common">Cloudy catshark</name>
    <name type="synonym">Catulus torazame</name>
    <dbReference type="NCBI Taxonomy" id="75743"/>
    <lineage>
        <taxon>Eukaryota</taxon>
        <taxon>Metazoa</taxon>
        <taxon>Chordata</taxon>
        <taxon>Craniata</taxon>
        <taxon>Vertebrata</taxon>
        <taxon>Chondrichthyes</taxon>
        <taxon>Elasmobranchii</taxon>
        <taxon>Galeomorphii</taxon>
        <taxon>Galeoidea</taxon>
        <taxon>Carcharhiniformes</taxon>
        <taxon>Scyliorhinidae</taxon>
        <taxon>Scyliorhinus</taxon>
    </lineage>
</organism>
<sequence length="94" mass="10593">MRIKVRREARIENFASRGGGHPVSNVRALVFGLYLSTRQLEMGDIPSEIEGIEDEEQLPAQEAECQALEGHIILSTGSMGRGKQICENQWQRRL</sequence>
<keyword evidence="2" id="KW-1185">Reference proteome</keyword>
<reference evidence="1 2" key="1">
    <citation type="journal article" date="2018" name="Nat. Ecol. Evol.">
        <title>Shark genomes provide insights into elasmobranch evolution and the origin of vertebrates.</title>
        <authorList>
            <person name="Hara Y"/>
            <person name="Yamaguchi K"/>
            <person name="Onimaru K"/>
            <person name="Kadota M"/>
            <person name="Koyanagi M"/>
            <person name="Keeley SD"/>
            <person name="Tatsumi K"/>
            <person name="Tanaka K"/>
            <person name="Motone F"/>
            <person name="Kageyama Y"/>
            <person name="Nozu R"/>
            <person name="Adachi N"/>
            <person name="Nishimura O"/>
            <person name="Nakagawa R"/>
            <person name="Tanegashima C"/>
            <person name="Kiyatake I"/>
            <person name="Matsumoto R"/>
            <person name="Murakumo K"/>
            <person name="Nishida K"/>
            <person name="Terakita A"/>
            <person name="Kuratani S"/>
            <person name="Sato K"/>
            <person name="Hyodo S Kuraku.S."/>
        </authorList>
    </citation>
    <scope>NUCLEOTIDE SEQUENCE [LARGE SCALE GENOMIC DNA]</scope>
</reference>
<comment type="caution">
    <text evidence="1">The sequence shown here is derived from an EMBL/GenBank/DDBJ whole genome shotgun (WGS) entry which is preliminary data.</text>
</comment>
<dbReference type="EMBL" id="BFAA01000282">
    <property type="protein sequence ID" value="GCB70474.1"/>
    <property type="molecule type" value="Genomic_DNA"/>
</dbReference>
<dbReference type="AlphaFoldDB" id="A0A401PBH9"/>
<evidence type="ECO:0000313" key="1">
    <source>
        <dbReference type="EMBL" id="GCB70474.1"/>
    </source>
</evidence>
<dbReference type="Proteomes" id="UP000288216">
    <property type="component" value="Unassembled WGS sequence"/>
</dbReference>
<protein>
    <submittedName>
        <fullName evidence="1">Uncharacterized protein</fullName>
    </submittedName>
</protein>